<dbReference type="SUPFAM" id="SSF46785">
    <property type="entry name" value="Winged helix' DNA-binding domain"/>
    <property type="match status" value="1"/>
</dbReference>
<dbReference type="PROSITE" id="PS01125">
    <property type="entry name" value="ROK"/>
    <property type="match status" value="1"/>
</dbReference>
<evidence type="ECO:0000313" key="3">
    <source>
        <dbReference type="Proteomes" id="UP000287352"/>
    </source>
</evidence>
<protein>
    <submittedName>
        <fullName evidence="2">Sugar kinase</fullName>
    </submittedName>
</protein>
<name>A0A401ZTH7_9CHLR</name>
<accession>A0A401ZTH7</accession>
<reference evidence="3" key="1">
    <citation type="submission" date="2018-12" db="EMBL/GenBank/DDBJ databases">
        <title>Tengunoibacter tsumagoiensis gen. nov., sp. nov., Dictyobacter kobayashii sp. nov., D. alpinus sp. nov., and D. joshuensis sp. nov. and description of Dictyobacteraceae fam. nov. within the order Ktedonobacterales isolated from Tengu-no-mugimeshi.</title>
        <authorList>
            <person name="Wang C.M."/>
            <person name="Zheng Y."/>
            <person name="Sakai Y."/>
            <person name="Toyoda A."/>
            <person name="Minakuchi Y."/>
            <person name="Abe K."/>
            <person name="Yokota A."/>
            <person name="Yabe S."/>
        </authorList>
    </citation>
    <scope>NUCLEOTIDE SEQUENCE [LARGE SCALE GENOMIC DNA]</scope>
    <source>
        <strain evidence="3">Uno3</strain>
    </source>
</reference>
<dbReference type="Gene3D" id="3.30.420.40">
    <property type="match status" value="2"/>
</dbReference>
<dbReference type="InterPro" id="IPR036390">
    <property type="entry name" value="WH_DNA-bd_sf"/>
</dbReference>
<gene>
    <name evidence="2" type="ORF">KTT_00580</name>
</gene>
<sequence length="417" mass="45671">MNTTRAGSKGLIRDMNRSRVLNIIASHGPISRVEVARQSGLTAATITNIMNDFINADLVWETATEESSGGRPPILLRINPSAGYVIGVKLREYKVIVVLCDLECHVLYQTESPLPIDAQPYQVVDIIAADFEKCLHENQINHQDVLGMGVGVSGLVDEKRGILRYSNFFRWQNVELGPALEFKTRVPVIIENDVNMLTLAEYQYGSGRISSTCILVSIGHGVGMGLIIGGELFRGAYGSAAEFGHITMDSSPTAPPCTCGKRGCLEAIISDYGIIYAALGGELGFSDEQLMQTLINRARTGDTQIQAIFQRAGEVLGIALANLVNLFDPAQILIAGEGLRDEDLLLKPARAMIPQHTFGHIRTDVPLITVPSDNRRWAQGAASVFLHEVFRPPIYETGKILPIDNLLQRAHTRTRKK</sequence>
<evidence type="ECO:0000256" key="1">
    <source>
        <dbReference type="ARBA" id="ARBA00006479"/>
    </source>
</evidence>
<dbReference type="AlphaFoldDB" id="A0A401ZTH7"/>
<dbReference type="Proteomes" id="UP000287352">
    <property type="component" value="Unassembled WGS sequence"/>
</dbReference>
<dbReference type="Gene3D" id="1.10.10.10">
    <property type="entry name" value="Winged helix-like DNA-binding domain superfamily/Winged helix DNA-binding domain"/>
    <property type="match status" value="1"/>
</dbReference>
<proteinExistence type="inferred from homology"/>
<keyword evidence="3" id="KW-1185">Reference proteome</keyword>
<comment type="caution">
    <text evidence="2">The sequence shown here is derived from an EMBL/GenBank/DDBJ whole genome shotgun (WGS) entry which is preliminary data.</text>
</comment>
<dbReference type="Pfam" id="PF00480">
    <property type="entry name" value="ROK"/>
    <property type="match status" value="1"/>
</dbReference>
<dbReference type="Pfam" id="PF13412">
    <property type="entry name" value="HTH_24"/>
    <property type="match status" value="1"/>
</dbReference>
<dbReference type="PANTHER" id="PTHR18964:SF149">
    <property type="entry name" value="BIFUNCTIONAL UDP-N-ACETYLGLUCOSAMINE 2-EPIMERASE_N-ACETYLMANNOSAMINE KINASE"/>
    <property type="match status" value="1"/>
</dbReference>
<dbReference type="SUPFAM" id="SSF53067">
    <property type="entry name" value="Actin-like ATPase domain"/>
    <property type="match status" value="1"/>
</dbReference>
<dbReference type="OrthoDB" id="9796533at2"/>
<keyword evidence="2" id="KW-0808">Transferase</keyword>
<dbReference type="CDD" id="cd24073">
    <property type="entry name" value="ASKHA_ATPase_ROK_CYANR"/>
    <property type="match status" value="1"/>
</dbReference>
<dbReference type="RefSeq" id="WP_126577816.1">
    <property type="nucleotide sequence ID" value="NZ_BIFR01000001.1"/>
</dbReference>
<organism evidence="2 3">
    <name type="scientific">Tengunoibacter tsumagoiensis</name>
    <dbReference type="NCBI Taxonomy" id="2014871"/>
    <lineage>
        <taxon>Bacteria</taxon>
        <taxon>Bacillati</taxon>
        <taxon>Chloroflexota</taxon>
        <taxon>Ktedonobacteria</taxon>
        <taxon>Ktedonobacterales</taxon>
        <taxon>Dictyobacteraceae</taxon>
        <taxon>Tengunoibacter</taxon>
    </lineage>
</organism>
<dbReference type="InterPro" id="IPR036388">
    <property type="entry name" value="WH-like_DNA-bd_sf"/>
</dbReference>
<evidence type="ECO:0000313" key="2">
    <source>
        <dbReference type="EMBL" id="GCE10199.1"/>
    </source>
</evidence>
<comment type="similarity">
    <text evidence="1">Belongs to the ROK (NagC/XylR) family.</text>
</comment>
<dbReference type="PANTHER" id="PTHR18964">
    <property type="entry name" value="ROK (REPRESSOR, ORF, KINASE) FAMILY"/>
    <property type="match status" value="1"/>
</dbReference>
<dbReference type="InterPro" id="IPR043129">
    <property type="entry name" value="ATPase_NBD"/>
</dbReference>
<dbReference type="InterPro" id="IPR000600">
    <property type="entry name" value="ROK"/>
</dbReference>
<dbReference type="GO" id="GO:0016301">
    <property type="term" value="F:kinase activity"/>
    <property type="evidence" value="ECO:0007669"/>
    <property type="project" value="UniProtKB-KW"/>
</dbReference>
<dbReference type="EMBL" id="BIFR01000001">
    <property type="protein sequence ID" value="GCE10199.1"/>
    <property type="molecule type" value="Genomic_DNA"/>
</dbReference>
<keyword evidence="2" id="KW-0418">Kinase</keyword>
<dbReference type="InterPro" id="IPR049874">
    <property type="entry name" value="ROK_cs"/>
</dbReference>